<name>A0A8H7KH51_AGABI</name>
<evidence type="ECO:0000256" key="3">
    <source>
        <dbReference type="ARBA" id="ARBA00023128"/>
    </source>
</evidence>
<dbReference type="InterPro" id="IPR039297">
    <property type="entry name" value="COX7a"/>
</dbReference>
<proteinExistence type="predicted"/>
<accession>A0A8H7KH51</accession>
<comment type="caution">
    <text evidence="6">The sequence shown here is derived from an EMBL/GenBank/DDBJ whole genome shotgun (WGS) entry which is preliminary data.</text>
</comment>
<evidence type="ECO:0000256" key="2">
    <source>
        <dbReference type="ARBA" id="ARBA00022792"/>
    </source>
</evidence>
<evidence type="ECO:0000256" key="1">
    <source>
        <dbReference type="ARBA" id="ARBA00004273"/>
    </source>
</evidence>
<organism evidence="6 7">
    <name type="scientific">Agaricus bisporus var. burnettii</name>
    <dbReference type="NCBI Taxonomy" id="192524"/>
    <lineage>
        <taxon>Eukaryota</taxon>
        <taxon>Fungi</taxon>
        <taxon>Dikarya</taxon>
        <taxon>Basidiomycota</taxon>
        <taxon>Agaricomycotina</taxon>
        <taxon>Agaricomycetes</taxon>
        <taxon>Agaricomycetidae</taxon>
        <taxon>Agaricales</taxon>
        <taxon>Agaricineae</taxon>
        <taxon>Agaricaceae</taxon>
        <taxon>Agaricus</taxon>
    </lineage>
</organism>
<keyword evidence="5" id="KW-0812">Transmembrane</keyword>
<evidence type="ECO:0000256" key="5">
    <source>
        <dbReference type="SAM" id="Phobius"/>
    </source>
</evidence>
<comment type="subcellular location">
    <subcellularLocation>
        <location evidence="1">Mitochondrion inner membrane</location>
    </subcellularLocation>
</comment>
<feature type="transmembrane region" description="Helical" evidence="5">
    <location>
        <begin position="37"/>
        <end position="57"/>
    </location>
</feature>
<reference evidence="6 7" key="1">
    <citation type="journal article" name="Sci. Rep.">
        <title>Telomere-to-telomere assembled and centromere annotated genomes of the two main subspecies of the button mushroom Agaricus bisporus reveal especially polymorphic chromosome ends.</title>
        <authorList>
            <person name="Sonnenberg A.S.M."/>
            <person name="Sedaghat-Telgerd N."/>
            <person name="Lavrijssen B."/>
            <person name="Ohm R.A."/>
            <person name="Hendrickx P.M."/>
            <person name="Scholtmeijer K."/>
            <person name="Baars J.J.P."/>
            <person name="van Peer A."/>
        </authorList>
    </citation>
    <scope>NUCLEOTIDE SEQUENCE [LARGE SCALE GENOMIC DNA]</scope>
    <source>
        <strain evidence="6 7">H119_p4</strain>
    </source>
</reference>
<gene>
    <name evidence="6" type="ORF">Agabi119p4_4195</name>
</gene>
<dbReference type="AlphaFoldDB" id="A0A8H7KH51"/>
<dbReference type="Proteomes" id="UP000629468">
    <property type="component" value="Unassembled WGS sequence"/>
</dbReference>
<protein>
    <submittedName>
        <fullName evidence="6">Uncharacterized protein</fullName>
    </submittedName>
</protein>
<evidence type="ECO:0000313" key="6">
    <source>
        <dbReference type="EMBL" id="KAF7775802.1"/>
    </source>
</evidence>
<dbReference type="EMBL" id="JABXXO010000006">
    <property type="protein sequence ID" value="KAF7775802.1"/>
    <property type="molecule type" value="Genomic_DNA"/>
</dbReference>
<dbReference type="GO" id="GO:0005743">
    <property type="term" value="C:mitochondrial inner membrane"/>
    <property type="evidence" value="ECO:0007669"/>
    <property type="project" value="UniProtKB-SubCell"/>
</dbReference>
<evidence type="ECO:0000313" key="7">
    <source>
        <dbReference type="Proteomes" id="UP000629468"/>
    </source>
</evidence>
<keyword evidence="3" id="KW-0496">Mitochondrion</keyword>
<keyword evidence="5" id="KW-1133">Transmembrane helix</keyword>
<keyword evidence="2" id="KW-0999">Mitochondrion inner membrane</keyword>
<sequence length="67" mass="7622">MSFLTPLYERPNNILEKQRYYQNNHAALYMRGPRQKLYFGAFCALFAGGMIGTVYAIGNLVADNKAE</sequence>
<keyword evidence="4 5" id="KW-0472">Membrane</keyword>
<evidence type="ECO:0000256" key="4">
    <source>
        <dbReference type="ARBA" id="ARBA00023136"/>
    </source>
</evidence>
<dbReference type="Pfam" id="PF02238">
    <property type="entry name" value="COX7a"/>
    <property type="match status" value="1"/>
</dbReference>